<dbReference type="SMART" id="SM00388">
    <property type="entry name" value="HisKA"/>
    <property type="match status" value="1"/>
</dbReference>
<dbReference type="AlphaFoldDB" id="E8R2Z6"/>
<sequence length="815" mass="90434">MSFHARPEEHVLPTDLPECDRGPRELDSFVAQVALRLARPRSMMELFNEVAQLVQTALKIDLVQIWCRDQAEGPMVLLARVASPALCTSASSWSLTPDHCDERDRGGQLDQVGWTNDSTRLEWSTDPFWSANLGLQSGLKRPLTWDGRVVGMFELFARRPLSPGEVAWIEAVEPLLSEAIDRHLVTASMRRSLDLLRSMRQAQGHYILSKDHRKVFDGMLNAALELTASEYGFLSRVLTNDAGQPYMKTFSITNITWDESSRRFYEQNFAEGLEFHNLDTLFGQVMVTKAPVISNHPARDPRAGGIPAGHPPLRSFLGLPIMMGDHMVGLLGLANRPGGYDEALVAFLQPFLQTCAGIIEAHRVEQLQRETEEELRRAKQAAEEANQAKSRFLANISHEIRTPIAALCGYSEMVLEPQMEEPERRQTLLAIRRNSRHLLELVDDILDFSKIEAGEMTIEHCPVSPRWILEDLLTTMGGRARSKGIAIHHRIVEPIPDTITTDPTRLRQILLNFLSNAIKFTDRDKRIDLILQVEPVPASGTLHSAANRLVFTVEDQGPGIAPENLSRLFQPFWQVDGSITRRYGGTGLGLSISQRLAELLGGVIEVESEVGRGSRFRFALPLQSGVVPCVAPTVVSTGQTSSLVSSTTSSSEEDTQSSHSEFQPRLWAARYPWSSRRVLVVEDSPDIRNLIRWVFKTLGLPADFAENGRVGIECALSQSYDLILMDLSMPELDGYSTLEELRRLGFTTLPVVALTAHAFAEDREKCLAAGFSAHLTKPIGFKPLVETLVRLLNLEELATPSAGSSSTATNSAASG</sequence>
<dbReference type="PROSITE" id="PS50109">
    <property type="entry name" value="HIS_KIN"/>
    <property type="match status" value="1"/>
</dbReference>
<gene>
    <name evidence="11" type="ordered locus">Isop_0911</name>
</gene>
<keyword evidence="5 11" id="KW-0418">Kinase</keyword>
<dbReference type="Pfam" id="PF02518">
    <property type="entry name" value="HATPase_c"/>
    <property type="match status" value="1"/>
</dbReference>
<keyword evidence="6" id="KW-0902">Two-component regulatory system</keyword>
<dbReference type="Gene3D" id="1.10.287.130">
    <property type="match status" value="1"/>
</dbReference>
<dbReference type="SMART" id="SM00387">
    <property type="entry name" value="HATPase_c"/>
    <property type="match status" value="1"/>
</dbReference>
<feature type="modified residue" description="4-aspartylphosphate" evidence="7">
    <location>
        <position position="726"/>
    </location>
</feature>
<evidence type="ECO:0000256" key="1">
    <source>
        <dbReference type="ARBA" id="ARBA00000085"/>
    </source>
</evidence>
<dbReference type="InterPro" id="IPR005467">
    <property type="entry name" value="His_kinase_dom"/>
</dbReference>
<dbReference type="InterPro" id="IPR004358">
    <property type="entry name" value="Sig_transdc_His_kin-like_C"/>
</dbReference>
<dbReference type="InterPro" id="IPR003018">
    <property type="entry name" value="GAF"/>
</dbReference>
<dbReference type="Proteomes" id="UP000008631">
    <property type="component" value="Chromosome"/>
</dbReference>
<evidence type="ECO:0000256" key="8">
    <source>
        <dbReference type="SAM" id="Coils"/>
    </source>
</evidence>
<dbReference type="eggNOG" id="COG2203">
    <property type="taxonomic scope" value="Bacteria"/>
</dbReference>
<dbReference type="SUPFAM" id="SSF55874">
    <property type="entry name" value="ATPase domain of HSP90 chaperone/DNA topoisomerase II/histidine kinase"/>
    <property type="match status" value="1"/>
</dbReference>
<dbReference type="InterPro" id="IPR029016">
    <property type="entry name" value="GAF-like_dom_sf"/>
</dbReference>
<organism evidence="11 12">
    <name type="scientific">Isosphaera pallida (strain ATCC 43644 / DSM 9630 / IS1B)</name>
    <dbReference type="NCBI Taxonomy" id="575540"/>
    <lineage>
        <taxon>Bacteria</taxon>
        <taxon>Pseudomonadati</taxon>
        <taxon>Planctomycetota</taxon>
        <taxon>Planctomycetia</taxon>
        <taxon>Isosphaerales</taxon>
        <taxon>Isosphaeraceae</taxon>
        <taxon>Isosphaera</taxon>
    </lineage>
</organism>
<dbReference type="eggNOG" id="COG2205">
    <property type="taxonomic scope" value="Bacteria"/>
</dbReference>
<dbReference type="STRING" id="575540.Isop_0911"/>
<evidence type="ECO:0000256" key="6">
    <source>
        <dbReference type="ARBA" id="ARBA00023012"/>
    </source>
</evidence>
<dbReference type="InterPro" id="IPR003594">
    <property type="entry name" value="HATPase_dom"/>
</dbReference>
<dbReference type="SUPFAM" id="SSF47384">
    <property type="entry name" value="Homodimeric domain of signal transducing histidine kinase"/>
    <property type="match status" value="1"/>
</dbReference>
<dbReference type="Pfam" id="PF00072">
    <property type="entry name" value="Response_reg"/>
    <property type="match status" value="1"/>
</dbReference>
<feature type="domain" description="Response regulatory" evidence="10">
    <location>
        <begin position="677"/>
        <end position="792"/>
    </location>
</feature>
<keyword evidence="4" id="KW-0808">Transferase</keyword>
<dbReference type="Gene3D" id="3.30.565.10">
    <property type="entry name" value="Histidine kinase-like ATPase, C-terminal domain"/>
    <property type="match status" value="1"/>
</dbReference>
<dbReference type="HOGENOM" id="CLU_346405_0_0_0"/>
<dbReference type="PANTHER" id="PTHR45339">
    <property type="entry name" value="HYBRID SIGNAL TRANSDUCTION HISTIDINE KINASE J"/>
    <property type="match status" value="1"/>
</dbReference>
<name>E8R2Z6_ISOPI</name>
<dbReference type="CDD" id="cd16922">
    <property type="entry name" value="HATPase_EvgS-ArcB-TorS-like"/>
    <property type="match status" value="1"/>
</dbReference>
<evidence type="ECO:0000259" key="10">
    <source>
        <dbReference type="PROSITE" id="PS50110"/>
    </source>
</evidence>
<evidence type="ECO:0000313" key="12">
    <source>
        <dbReference type="Proteomes" id="UP000008631"/>
    </source>
</evidence>
<dbReference type="CDD" id="cd17546">
    <property type="entry name" value="REC_hyHK_CKI1_RcsC-like"/>
    <property type="match status" value="1"/>
</dbReference>
<dbReference type="SMART" id="SM00448">
    <property type="entry name" value="REC"/>
    <property type="match status" value="1"/>
</dbReference>
<dbReference type="PRINTS" id="PR00344">
    <property type="entry name" value="BCTRLSENSOR"/>
</dbReference>
<dbReference type="EC" id="2.7.13.3" evidence="2"/>
<dbReference type="eggNOG" id="COG0784">
    <property type="taxonomic scope" value="Bacteria"/>
</dbReference>
<evidence type="ECO:0000256" key="7">
    <source>
        <dbReference type="PROSITE-ProRule" id="PRU00169"/>
    </source>
</evidence>
<dbReference type="Pfam" id="PF13185">
    <property type="entry name" value="GAF_2"/>
    <property type="match status" value="1"/>
</dbReference>
<reference evidence="11 12" key="2">
    <citation type="journal article" date="2011" name="Stand. Genomic Sci.">
        <title>Complete genome sequence of Isosphaera pallida type strain (IS1B).</title>
        <authorList>
            <consortium name="US DOE Joint Genome Institute (JGI-PGF)"/>
            <person name="Goker M."/>
            <person name="Cleland D."/>
            <person name="Saunders E."/>
            <person name="Lapidus A."/>
            <person name="Nolan M."/>
            <person name="Lucas S."/>
            <person name="Hammon N."/>
            <person name="Deshpande S."/>
            <person name="Cheng J.F."/>
            <person name="Tapia R."/>
            <person name="Han C."/>
            <person name="Goodwin L."/>
            <person name="Pitluck S."/>
            <person name="Liolios K."/>
            <person name="Pagani I."/>
            <person name="Ivanova N."/>
            <person name="Mavromatis K."/>
            <person name="Pati A."/>
            <person name="Chen A."/>
            <person name="Palaniappan K."/>
            <person name="Land M."/>
            <person name="Hauser L."/>
            <person name="Chang Y.J."/>
            <person name="Jeffries C.D."/>
            <person name="Detter J.C."/>
            <person name="Beck B."/>
            <person name="Woyke T."/>
            <person name="Bristow J."/>
            <person name="Eisen J.A."/>
            <person name="Markowitz V."/>
            <person name="Hugenholtz P."/>
            <person name="Kyrpides N.C."/>
            <person name="Klenk H.P."/>
        </authorList>
    </citation>
    <scope>NUCLEOTIDE SEQUENCE [LARGE SCALE GENOMIC DNA]</scope>
    <source>
        <strain evidence="12">ATCC 43644 / DSM 9630 / IS1B</strain>
    </source>
</reference>
<feature type="coiled-coil region" evidence="8">
    <location>
        <begin position="361"/>
        <end position="395"/>
    </location>
</feature>
<evidence type="ECO:0000256" key="2">
    <source>
        <dbReference type="ARBA" id="ARBA00012438"/>
    </source>
</evidence>
<dbReference type="InParanoid" id="E8R2Z6"/>
<dbReference type="Gene3D" id="3.30.450.40">
    <property type="match status" value="2"/>
</dbReference>
<dbReference type="Gene3D" id="3.40.50.2300">
    <property type="match status" value="1"/>
</dbReference>
<dbReference type="InterPro" id="IPR036890">
    <property type="entry name" value="HATPase_C_sf"/>
</dbReference>
<proteinExistence type="predicted"/>
<comment type="catalytic activity">
    <reaction evidence="1">
        <text>ATP + protein L-histidine = ADP + protein N-phospho-L-histidine.</text>
        <dbReference type="EC" id="2.7.13.3"/>
    </reaction>
</comment>
<feature type="domain" description="Histidine kinase" evidence="9">
    <location>
        <begin position="395"/>
        <end position="624"/>
    </location>
</feature>
<dbReference type="EMBL" id="CP002353">
    <property type="protein sequence ID" value="ADV61500.1"/>
    <property type="molecule type" value="Genomic_DNA"/>
</dbReference>
<dbReference type="PANTHER" id="PTHR45339:SF1">
    <property type="entry name" value="HYBRID SIGNAL TRANSDUCTION HISTIDINE KINASE J"/>
    <property type="match status" value="1"/>
</dbReference>
<reference key="1">
    <citation type="submission" date="2010-11" db="EMBL/GenBank/DDBJ databases">
        <title>The complete sequence of chromosome of Isophaera pallida ATCC 43644.</title>
        <authorList>
            <consortium name="US DOE Joint Genome Institute (JGI-PGF)"/>
            <person name="Lucas S."/>
            <person name="Copeland A."/>
            <person name="Lapidus A."/>
            <person name="Bruce D."/>
            <person name="Goodwin L."/>
            <person name="Pitluck S."/>
            <person name="Kyrpides N."/>
            <person name="Mavromatis K."/>
            <person name="Pagani I."/>
            <person name="Ivanova N."/>
            <person name="Saunders E."/>
            <person name="Brettin T."/>
            <person name="Detter J.C."/>
            <person name="Han C."/>
            <person name="Tapia R."/>
            <person name="Land M."/>
            <person name="Hauser L."/>
            <person name="Markowitz V."/>
            <person name="Cheng J.-F."/>
            <person name="Hugenholtz P."/>
            <person name="Woyke T."/>
            <person name="Wu D."/>
            <person name="Eisen J.A."/>
        </authorList>
    </citation>
    <scope>NUCLEOTIDE SEQUENCE</scope>
    <source>
        <strain>ATCC 43644</strain>
    </source>
</reference>
<dbReference type="InterPro" id="IPR001789">
    <property type="entry name" value="Sig_transdc_resp-reg_receiver"/>
</dbReference>
<dbReference type="FunFam" id="3.30.565.10:FF:000010">
    <property type="entry name" value="Sensor histidine kinase RcsC"/>
    <property type="match status" value="1"/>
</dbReference>
<keyword evidence="12" id="KW-1185">Reference proteome</keyword>
<protein>
    <recommendedName>
        <fullName evidence="2">histidine kinase</fullName>
        <ecNumber evidence="2">2.7.13.3</ecNumber>
    </recommendedName>
</protein>
<dbReference type="FunFam" id="1.10.287.130:FF:000001">
    <property type="entry name" value="Two-component sensor histidine kinase"/>
    <property type="match status" value="1"/>
</dbReference>
<dbReference type="CDD" id="cd00082">
    <property type="entry name" value="HisKA"/>
    <property type="match status" value="1"/>
</dbReference>
<dbReference type="InterPro" id="IPR036097">
    <property type="entry name" value="HisK_dim/P_sf"/>
</dbReference>
<evidence type="ECO:0000256" key="5">
    <source>
        <dbReference type="ARBA" id="ARBA00022777"/>
    </source>
</evidence>
<dbReference type="InterPro" id="IPR003661">
    <property type="entry name" value="HisK_dim/P_dom"/>
</dbReference>
<evidence type="ECO:0000256" key="4">
    <source>
        <dbReference type="ARBA" id="ARBA00022679"/>
    </source>
</evidence>
<dbReference type="InterPro" id="IPR011006">
    <property type="entry name" value="CheY-like_superfamily"/>
</dbReference>
<dbReference type="SMART" id="SM00065">
    <property type="entry name" value="GAF"/>
    <property type="match status" value="1"/>
</dbReference>
<dbReference type="SUPFAM" id="SSF55781">
    <property type="entry name" value="GAF domain-like"/>
    <property type="match status" value="2"/>
</dbReference>
<keyword evidence="8" id="KW-0175">Coiled coil</keyword>
<dbReference type="KEGG" id="ipa:Isop_0911"/>
<dbReference type="PROSITE" id="PS50110">
    <property type="entry name" value="RESPONSE_REGULATORY"/>
    <property type="match status" value="1"/>
</dbReference>
<dbReference type="GO" id="GO:0000155">
    <property type="term" value="F:phosphorelay sensor kinase activity"/>
    <property type="evidence" value="ECO:0007669"/>
    <property type="project" value="InterPro"/>
</dbReference>
<evidence type="ECO:0000256" key="3">
    <source>
        <dbReference type="ARBA" id="ARBA00022553"/>
    </source>
</evidence>
<evidence type="ECO:0000259" key="9">
    <source>
        <dbReference type="PROSITE" id="PS50109"/>
    </source>
</evidence>
<dbReference type="SUPFAM" id="SSF52172">
    <property type="entry name" value="CheY-like"/>
    <property type="match status" value="1"/>
</dbReference>
<accession>E8R2Z6</accession>
<keyword evidence="3 7" id="KW-0597">Phosphoprotein</keyword>
<evidence type="ECO:0000313" key="11">
    <source>
        <dbReference type="EMBL" id="ADV61500.1"/>
    </source>
</evidence>
<dbReference type="Pfam" id="PF00512">
    <property type="entry name" value="HisKA"/>
    <property type="match status" value="1"/>
</dbReference>